<keyword evidence="2" id="KW-0548">Nucleotidyltransferase</keyword>
<dbReference type="CDD" id="cd04182">
    <property type="entry name" value="GT_2_like_f"/>
    <property type="match status" value="1"/>
</dbReference>
<sequence length="192" mass="21920">MVGIILASGLSKRFGNNKLLESINGNPMVYYVLKAAKESSLEKIVLIYKDNDVKDIAKQFPIHCILNKKYTLGQSEGIKIGVKAYCSEDSFMFIMADQPFLTSKTINKLIEKFKKKDKIIVPKYKDRNGSPVIFPKRFIKDLLNLHGDVGGKEIIIKNPLEVEFCYLNNEKELLDIDNKETLKNLFEQGEKI</sequence>
<dbReference type="GO" id="GO:0016779">
    <property type="term" value="F:nucleotidyltransferase activity"/>
    <property type="evidence" value="ECO:0007669"/>
    <property type="project" value="UniProtKB-KW"/>
</dbReference>
<dbReference type="EMBL" id="FOKI01000013">
    <property type="protein sequence ID" value="SFB12193.1"/>
    <property type="molecule type" value="Genomic_DNA"/>
</dbReference>
<keyword evidence="2" id="KW-0808">Transferase</keyword>
<dbReference type="Pfam" id="PF12804">
    <property type="entry name" value="NTP_transf_3"/>
    <property type="match status" value="1"/>
</dbReference>
<feature type="domain" description="MobA-like NTP transferase" evidence="1">
    <location>
        <begin position="3"/>
        <end position="156"/>
    </location>
</feature>
<evidence type="ECO:0000313" key="2">
    <source>
        <dbReference type="EMBL" id="SFB12193.1"/>
    </source>
</evidence>
<name>A0A1I0YJ60_9CLOT</name>
<protein>
    <submittedName>
        <fullName evidence="2">Molybdenum cofactor cytidylyltransferase</fullName>
    </submittedName>
</protein>
<keyword evidence="3" id="KW-1185">Reference proteome</keyword>
<organism evidence="2 3">
    <name type="scientific">Clostridium frigidicarnis</name>
    <dbReference type="NCBI Taxonomy" id="84698"/>
    <lineage>
        <taxon>Bacteria</taxon>
        <taxon>Bacillati</taxon>
        <taxon>Bacillota</taxon>
        <taxon>Clostridia</taxon>
        <taxon>Eubacteriales</taxon>
        <taxon>Clostridiaceae</taxon>
        <taxon>Clostridium</taxon>
    </lineage>
</organism>
<evidence type="ECO:0000313" key="3">
    <source>
        <dbReference type="Proteomes" id="UP000198619"/>
    </source>
</evidence>
<dbReference type="PANTHER" id="PTHR43777:SF1">
    <property type="entry name" value="MOLYBDENUM COFACTOR CYTIDYLYLTRANSFERASE"/>
    <property type="match status" value="1"/>
</dbReference>
<dbReference type="SUPFAM" id="SSF53448">
    <property type="entry name" value="Nucleotide-diphospho-sugar transferases"/>
    <property type="match status" value="1"/>
</dbReference>
<reference evidence="2 3" key="1">
    <citation type="submission" date="2016-10" db="EMBL/GenBank/DDBJ databases">
        <authorList>
            <person name="de Groot N.N."/>
        </authorList>
    </citation>
    <scope>NUCLEOTIDE SEQUENCE [LARGE SCALE GENOMIC DNA]</scope>
    <source>
        <strain evidence="2 3">DSM 12271</strain>
    </source>
</reference>
<dbReference type="OrthoDB" id="9797742at2"/>
<dbReference type="InterPro" id="IPR025877">
    <property type="entry name" value="MobA-like_NTP_Trfase"/>
</dbReference>
<dbReference type="Proteomes" id="UP000198619">
    <property type="component" value="Unassembled WGS sequence"/>
</dbReference>
<proteinExistence type="predicted"/>
<dbReference type="AlphaFoldDB" id="A0A1I0YJ60"/>
<accession>A0A1I0YJ60</accession>
<gene>
    <name evidence="2" type="ORF">SAMN04488528_101310</name>
</gene>
<dbReference type="Gene3D" id="3.90.550.10">
    <property type="entry name" value="Spore Coat Polysaccharide Biosynthesis Protein SpsA, Chain A"/>
    <property type="match status" value="1"/>
</dbReference>
<dbReference type="RefSeq" id="WP_090040957.1">
    <property type="nucleotide sequence ID" value="NZ_FOKI01000013.1"/>
</dbReference>
<dbReference type="InterPro" id="IPR029044">
    <property type="entry name" value="Nucleotide-diphossugar_trans"/>
</dbReference>
<evidence type="ECO:0000259" key="1">
    <source>
        <dbReference type="Pfam" id="PF12804"/>
    </source>
</evidence>
<dbReference type="STRING" id="84698.SAMN04488528_101310"/>
<dbReference type="PANTHER" id="PTHR43777">
    <property type="entry name" value="MOLYBDENUM COFACTOR CYTIDYLYLTRANSFERASE"/>
    <property type="match status" value="1"/>
</dbReference>